<feature type="compositionally biased region" description="Basic and acidic residues" evidence="2">
    <location>
        <begin position="261"/>
        <end position="272"/>
    </location>
</feature>
<keyword evidence="3" id="KW-0812">Transmembrane</keyword>
<feature type="compositionally biased region" description="Basic and acidic residues" evidence="2">
    <location>
        <begin position="338"/>
        <end position="350"/>
    </location>
</feature>
<dbReference type="PROSITE" id="PS51391">
    <property type="entry name" value="CID"/>
    <property type="match status" value="1"/>
</dbReference>
<dbReference type="InterPro" id="IPR006569">
    <property type="entry name" value="CID_dom"/>
</dbReference>
<dbReference type="SUPFAM" id="SSF63748">
    <property type="entry name" value="Tudor/PWWP/MBT"/>
    <property type="match status" value="1"/>
</dbReference>
<feature type="compositionally biased region" description="Polar residues" evidence="2">
    <location>
        <begin position="1335"/>
        <end position="1352"/>
    </location>
</feature>
<evidence type="ECO:0008006" key="8">
    <source>
        <dbReference type="Google" id="ProtNLM"/>
    </source>
</evidence>
<dbReference type="InterPro" id="IPR000313">
    <property type="entry name" value="PWWP_dom"/>
</dbReference>
<feature type="domain" description="PWWP" evidence="4">
    <location>
        <begin position="25"/>
        <end position="86"/>
    </location>
</feature>
<dbReference type="GO" id="GO:0006397">
    <property type="term" value="P:mRNA processing"/>
    <property type="evidence" value="ECO:0007669"/>
    <property type="project" value="UniProtKB-KW"/>
</dbReference>
<gene>
    <name evidence="6" type="ORF">DKX38_021359</name>
</gene>
<feature type="compositionally biased region" description="Pro residues" evidence="2">
    <location>
        <begin position="1401"/>
        <end position="1410"/>
    </location>
</feature>
<feature type="compositionally biased region" description="Pro residues" evidence="2">
    <location>
        <begin position="1272"/>
        <end position="1302"/>
    </location>
</feature>
<proteinExistence type="predicted"/>
<keyword evidence="7" id="KW-1185">Reference proteome</keyword>
<evidence type="ECO:0000259" key="4">
    <source>
        <dbReference type="PROSITE" id="PS50812"/>
    </source>
</evidence>
<dbReference type="Gene3D" id="1.25.40.90">
    <property type="match status" value="1"/>
</dbReference>
<dbReference type="SMART" id="SM00293">
    <property type="entry name" value="PWWP"/>
    <property type="match status" value="1"/>
</dbReference>
<feature type="region of interest" description="Disordered" evidence="2">
    <location>
        <begin position="1268"/>
        <end position="1355"/>
    </location>
</feature>
<keyword evidence="3" id="KW-1133">Transmembrane helix</keyword>
<feature type="domain" description="CID" evidence="5">
    <location>
        <begin position="1021"/>
        <end position="1161"/>
    </location>
</feature>
<dbReference type="EMBL" id="VDCV01000014">
    <property type="protein sequence ID" value="KAB5527512.1"/>
    <property type="molecule type" value="Genomic_DNA"/>
</dbReference>
<feature type="compositionally biased region" description="Basic residues" evidence="2">
    <location>
        <begin position="325"/>
        <end position="337"/>
    </location>
</feature>
<dbReference type="SMART" id="SM00582">
    <property type="entry name" value="RPR"/>
    <property type="match status" value="1"/>
</dbReference>
<keyword evidence="1" id="KW-0507">mRNA processing</keyword>
<feature type="region of interest" description="Disordered" evidence="2">
    <location>
        <begin position="1381"/>
        <end position="1411"/>
    </location>
</feature>
<comment type="caution">
    <text evidence="6">The sequence shown here is derived from an EMBL/GenBank/DDBJ whole genome shotgun (WGS) entry which is preliminary data.</text>
</comment>
<dbReference type="Gene3D" id="2.30.30.140">
    <property type="match status" value="1"/>
</dbReference>
<evidence type="ECO:0000313" key="6">
    <source>
        <dbReference type="EMBL" id="KAB5527512.1"/>
    </source>
</evidence>
<feature type="region of interest" description="Disordered" evidence="2">
    <location>
        <begin position="325"/>
        <end position="406"/>
    </location>
</feature>
<feature type="compositionally biased region" description="Polar residues" evidence="2">
    <location>
        <begin position="273"/>
        <end position="288"/>
    </location>
</feature>
<feature type="compositionally biased region" description="Low complexity" evidence="2">
    <location>
        <begin position="1303"/>
        <end position="1313"/>
    </location>
</feature>
<evidence type="ECO:0000259" key="5">
    <source>
        <dbReference type="PROSITE" id="PS51391"/>
    </source>
</evidence>
<dbReference type="PROSITE" id="PS50812">
    <property type="entry name" value="PWWP"/>
    <property type="match status" value="1"/>
</dbReference>
<feature type="transmembrane region" description="Helical" evidence="3">
    <location>
        <begin position="138"/>
        <end position="157"/>
    </location>
</feature>
<dbReference type="GO" id="GO:0005634">
    <property type="term" value="C:nucleus"/>
    <property type="evidence" value="ECO:0007669"/>
    <property type="project" value="UniProtKB-ARBA"/>
</dbReference>
<keyword evidence="3" id="KW-0472">Membrane</keyword>
<dbReference type="PANTHER" id="PTHR12550:SF49">
    <property type="entry name" value="PROTEIN HUA2-LIKE 2-RELATED"/>
    <property type="match status" value="1"/>
</dbReference>
<dbReference type="PANTHER" id="PTHR12550">
    <property type="entry name" value="HEPATOMA-DERIVED GROWTH FACTOR-RELATED"/>
    <property type="match status" value="1"/>
</dbReference>
<dbReference type="Pfam" id="PF00855">
    <property type="entry name" value="PWWP"/>
    <property type="match status" value="1"/>
</dbReference>
<accession>A0A5N5K8A2</accession>
<evidence type="ECO:0000313" key="7">
    <source>
        <dbReference type="Proteomes" id="UP000326939"/>
    </source>
</evidence>
<reference evidence="7" key="1">
    <citation type="journal article" date="2019" name="Gigascience">
        <title>De novo genome assembly of the endangered Acer yangbiense, a plant species with extremely small populations endemic to Yunnan Province, China.</title>
        <authorList>
            <person name="Yang J."/>
            <person name="Wariss H.M."/>
            <person name="Tao L."/>
            <person name="Zhang R."/>
            <person name="Yun Q."/>
            <person name="Hollingsworth P."/>
            <person name="Dao Z."/>
            <person name="Luo G."/>
            <person name="Guo H."/>
            <person name="Ma Y."/>
            <person name="Sun W."/>
        </authorList>
    </citation>
    <scope>NUCLEOTIDE SEQUENCE [LARGE SCALE GENOMIC DNA]</scope>
    <source>
        <strain evidence="7">cv. br00</strain>
    </source>
</reference>
<name>A0A5N5K8A2_9ROSI</name>
<dbReference type="InterPro" id="IPR008942">
    <property type="entry name" value="ENTH_VHS"/>
</dbReference>
<evidence type="ECO:0000256" key="3">
    <source>
        <dbReference type="SAM" id="Phobius"/>
    </source>
</evidence>
<dbReference type="Proteomes" id="UP000326939">
    <property type="component" value="Chromosome 14"/>
</dbReference>
<sequence length="1550" mass="171064">MAPSRRKSAAGKAAAAAAARRQWKVGDLVLAKVKGFPAWPATVSEPEKWGYPNPADWKKILVYFFGTQQIRLLVIGQRKLFIWSLDSSKIDLIDRAKATDPLKPSCCIPPHVWLLLSPAVLEPFPQWKMWFTRRDMNCILVDSIFLFGSFLVQSMLLETILRRTLLGYCPTQDLGCAGVGESGILEVNYEAFCNPADVEPFTEEKKQNLLMKRQGRGADFVRAVQEIIDSYEKLKKQDRVDLSSDDDPTHANGGNSLESSNHFEVKDQRETSEATITGRNDPSLQTDDASAEAKIGSLQHKDVSLEQPADNLVIREKPIITTYTSRKRSGGLRSRKRIMQEKAPSIERSRSSSRLESSRFQNIMMPPDDGNRSSGDMSIDFIQDRSLRSTRQIKKSPDDSECDNADSSAFVSNVSVEDNGSEIITADSDSLSLNEGSTLDSGFRLETTETAVQCLEGDVELSRGLDFQIKAVVIKKKRKQSRKRGTDEVAEPTVRLETEADVDVRLHDNNQNSQFACENLNITQTKEDGDEHLPLVKRARVRMGKQSSLEEEHNNFTQAEEKRPTEVAFNAMEVDNSFFQPEERTSLEAGVNILEPISSSSNSKGDLPADRDSLVARGVFSNVSPSKNCTPTQADKSQLLRVKEIQSFSCSADSESALPPTKRLHRALEAMSANASEGQAFIETSTVKALLINGSSISMMSASDMVTVSKENSESEEQIADSPGNMVSSFSSGSKTILEETNKSSLDVKICKEAGSVNGPGLHKEVFPEATDQGGDKDPSGLCFETGNTCISIQAQSPLHLMPNLDRRQVSLLSHHGSLGQLLLPKDEGNSDGTELKDFGDGNANKELHTSKDSRMSPNIISQADDTTKFTPQSGTNLLQFTAEEVGYEDSETVRCQINSDSQANGICEVAKDVNFDQRQKDASHVSYSEYHLDDKDDLAQSSPPPADIVECPAQIFTPNASVHVSTSESVNFIQNSGSSSPNSLSHPKKIGCTSVSDEDKIESAVPQRPKSIGKWNNCAEAHAALSSFEAMLGSLTRTKESISRATRMAIDCAKFGVSAKVVEILARSLESESNLHKRVDLFFLVDSIAQCSRGDAGGIYPSAIQTVLRLWLERRILSESIIRHHMRELDILGGSSSAGLYSRRSARTERALDDPVRDMEGMLVDEYGSNSSFQLPGFCMPRMLKDEDDGSDSDGGFEAVTPEHYTETPEYQAFTPAVEKHTHILEDVDGELEMEDVAPSCEAEMSSTSGIGGGDAARNSHNQLEQCLPQPFAPPLPQDVPPSSPPLPSSPPPPPPPPPPSAMACSPAMPDPYTCGVDSNIYTNSHDLQDDLRQPSTQNSVAPRINPSLSNAVPCRTPECRDQIQVQHCDSTRSFSSYPVCQSNNAHRTDGPSFHHKAYPPRPQHPPPSNQFSYVQANQHVKSRREIQPPSYIHRFQPSHNFDCGNFYNNHERMGPGPYELNDGWRFPAPFPGPRYPDKAKASYAPVPYDGPPREPTRLPHQEWDFHAREMHHRNFMPSRPPPERAIPVSNRGRIHFLSAFLRLVQKSE</sequence>
<evidence type="ECO:0000256" key="2">
    <source>
        <dbReference type="SAM" id="MobiDB-lite"/>
    </source>
</evidence>
<dbReference type="Pfam" id="PF04818">
    <property type="entry name" value="CID"/>
    <property type="match status" value="1"/>
</dbReference>
<evidence type="ECO:0000256" key="1">
    <source>
        <dbReference type="ARBA" id="ARBA00022664"/>
    </source>
</evidence>
<organism evidence="6 7">
    <name type="scientific">Salix brachista</name>
    <dbReference type="NCBI Taxonomy" id="2182728"/>
    <lineage>
        <taxon>Eukaryota</taxon>
        <taxon>Viridiplantae</taxon>
        <taxon>Streptophyta</taxon>
        <taxon>Embryophyta</taxon>
        <taxon>Tracheophyta</taxon>
        <taxon>Spermatophyta</taxon>
        <taxon>Magnoliopsida</taxon>
        <taxon>eudicotyledons</taxon>
        <taxon>Gunneridae</taxon>
        <taxon>Pentapetalae</taxon>
        <taxon>rosids</taxon>
        <taxon>fabids</taxon>
        <taxon>Malpighiales</taxon>
        <taxon>Salicaceae</taxon>
        <taxon>Saliceae</taxon>
        <taxon>Salix</taxon>
    </lineage>
</organism>
<feature type="region of interest" description="Disordered" evidence="2">
    <location>
        <begin position="238"/>
        <end position="289"/>
    </location>
</feature>
<protein>
    <recommendedName>
        <fullName evidence="8">PWWP domain-containing protein</fullName>
    </recommendedName>
</protein>